<evidence type="ECO:0000256" key="1">
    <source>
        <dbReference type="ARBA" id="ARBA00022741"/>
    </source>
</evidence>
<dbReference type="InterPro" id="IPR002586">
    <property type="entry name" value="CobQ/CobB/MinD/ParA_Nub-bd_dom"/>
</dbReference>
<dbReference type="EMBL" id="JACHEB010000008">
    <property type="protein sequence ID" value="MBB5329967.1"/>
    <property type="molecule type" value="Genomic_DNA"/>
</dbReference>
<dbReference type="RefSeq" id="WP_183978935.1">
    <property type="nucleotide sequence ID" value="NZ_JACHEB010000008.1"/>
</dbReference>
<dbReference type="InterPro" id="IPR050445">
    <property type="entry name" value="Bact_polysacc_biosynth/exp"/>
</dbReference>
<evidence type="ECO:0000313" key="4">
    <source>
        <dbReference type="EMBL" id="MBB5329967.1"/>
    </source>
</evidence>
<protein>
    <submittedName>
        <fullName evidence="4">Capsular exopolysaccharide synthesis family protein</fullName>
    </submittedName>
</protein>
<organism evidence="4 5">
    <name type="scientific">Tunturiibacter gelidiferens</name>
    <dbReference type="NCBI Taxonomy" id="3069689"/>
    <lineage>
        <taxon>Bacteria</taxon>
        <taxon>Pseudomonadati</taxon>
        <taxon>Acidobacteriota</taxon>
        <taxon>Terriglobia</taxon>
        <taxon>Terriglobales</taxon>
        <taxon>Acidobacteriaceae</taxon>
        <taxon>Tunturiibacter</taxon>
    </lineage>
</organism>
<dbReference type="Pfam" id="PF01656">
    <property type="entry name" value="CbiA"/>
    <property type="match status" value="1"/>
</dbReference>
<evidence type="ECO:0000259" key="3">
    <source>
        <dbReference type="Pfam" id="PF01656"/>
    </source>
</evidence>
<dbReference type="InterPro" id="IPR027417">
    <property type="entry name" value="P-loop_NTPase"/>
</dbReference>
<dbReference type="CDD" id="cd05387">
    <property type="entry name" value="BY-kinase"/>
    <property type="match status" value="1"/>
</dbReference>
<proteinExistence type="predicted"/>
<reference evidence="4 5" key="1">
    <citation type="submission" date="2020-08" db="EMBL/GenBank/DDBJ databases">
        <title>Genomic Encyclopedia of Type Strains, Phase IV (KMG-V): Genome sequencing to study the core and pangenomes of soil and plant-associated prokaryotes.</title>
        <authorList>
            <person name="Whitman W."/>
        </authorList>
    </citation>
    <scope>NUCLEOTIDE SEQUENCE [LARGE SCALE GENOMIC DNA]</scope>
    <source>
        <strain evidence="4 5">X5P2</strain>
    </source>
</reference>
<gene>
    <name evidence="4" type="ORF">HDF14_003596</name>
</gene>
<dbReference type="InterPro" id="IPR005702">
    <property type="entry name" value="Wzc-like_C"/>
</dbReference>
<dbReference type="PANTHER" id="PTHR32309">
    <property type="entry name" value="TYROSINE-PROTEIN KINASE"/>
    <property type="match status" value="1"/>
</dbReference>
<dbReference type="Gene3D" id="3.40.50.300">
    <property type="entry name" value="P-loop containing nucleotide triphosphate hydrolases"/>
    <property type="match status" value="1"/>
</dbReference>
<evidence type="ECO:0000256" key="2">
    <source>
        <dbReference type="ARBA" id="ARBA00022840"/>
    </source>
</evidence>
<dbReference type="Proteomes" id="UP000535182">
    <property type="component" value="Unassembled WGS sequence"/>
</dbReference>
<feature type="domain" description="CobQ/CobB/MinD/ParA nucleotide binding" evidence="3">
    <location>
        <begin position="87"/>
        <end position="128"/>
    </location>
</feature>
<dbReference type="SUPFAM" id="SSF52540">
    <property type="entry name" value="P-loop containing nucleoside triphosphate hydrolases"/>
    <property type="match status" value="1"/>
</dbReference>
<comment type="caution">
    <text evidence="4">The sequence shown here is derived from an EMBL/GenBank/DDBJ whole genome shotgun (WGS) entry which is preliminary data.</text>
</comment>
<accession>A0A9X0QGE4</accession>
<keyword evidence="5" id="KW-1185">Reference proteome</keyword>
<dbReference type="PANTHER" id="PTHR32309:SF31">
    <property type="entry name" value="CAPSULAR EXOPOLYSACCHARIDE FAMILY"/>
    <property type="match status" value="1"/>
</dbReference>
<name>A0A9X0QGE4_9BACT</name>
<dbReference type="AlphaFoldDB" id="A0A9X0QGE4"/>
<keyword evidence="1" id="KW-0547">Nucleotide-binding</keyword>
<sequence>MHSIGNVFDESKAYPMSVILGLESSNVVRLVDNASVRVTSSRQPVRVRPSEKSRLVFLTDPTGLAVEQYKILRRRLINLHPNGGAVLITSPSPGEGKTLTSINLAWSLAVAGHRTCLVDLDFRAPGVAPTLGCPVEEDGIEDVLTGRRTIPQSIRQLEDCPLYVLGVRKRMITPGDLLSSSSLTPLLADLRTMFQWIILDFAPIIPMADVPEVVANVDGALMVIRSGKTDKSMITPGVAALGSKLWGVVLNDSPISGSSYYGNYGNHRD</sequence>
<evidence type="ECO:0000313" key="5">
    <source>
        <dbReference type="Proteomes" id="UP000535182"/>
    </source>
</evidence>
<keyword evidence="2" id="KW-0067">ATP-binding</keyword>